<sequence length="29" mass="3425">MDDFPFKSHIVSQIAVHEYMSHIHIPCNQ</sequence>
<accession>A0A0E9UKJ7</accession>
<proteinExistence type="predicted"/>
<reference evidence="1" key="1">
    <citation type="submission" date="2014-11" db="EMBL/GenBank/DDBJ databases">
        <authorList>
            <person name="Amaro Gonzalez C."/>
        </authorList>
    </citation>
    <scope>NUCLEOTIDE SEQUENCE</scope>
</reference>
<dbReference type="EMBL" id="GBXM01042336">
    <property type="protein sequence ID" value="JAH66241.1"/>
    <property type="molecule type" value="Transcribed_RNA"/>
</dbReference>
<evidence type="ECO:0000313" key="1">
    <source>
        <dbReference type="EMBL" id="JAH66241.1"/>
    </source>
</evidence>
<dbReference type="AlphaFoldDB" id="A0A0E9UKJ7"/>
<reference evidence="1" key="2">
    <citation type="journal article" date="2015" name="Fish Shellfish Immunol.">
        <title>Early steps in the European eel (Anguilla anguilla)-Vibrio vulnificus interaction in the gills: Role of the RtxA13 toxin.</title>
        <authorList>
            <person name="Callol A."/>
            <person name="Pajuelo D."/>
            <person name="Ebbesson L."/>
            <person name="Teles M."/>
            <person name="MacKenzie S."/>
            <person name="Amaro C."/>
        </authorList>
    </citation>
    <scope>NUCLEOTIDE SEQUENCE</scope>
</reference>
<protein>
    <submittedName>
        <fullName evidence="1">Uncharacterized protein</fullName>
    </submittedName>
</protein>
<organism evidence="1">
    <name type="scientific">Anguilla anguilla</name>
    <name type="common">European freshwater eel</name>
    <name type="synonym">Muraena anguilla</name>
    <dbReference type="NCBI Taxonomy" id="7936"/>
    <lineage>
        <taxon>Eukaryota</taxon>
        <taxon>Metazoa</taxon>
        <taxon>Chordata</taxon>
        <taxon>Craniata</taxon>
        <taxon>Vertebrata</taxon>
        <taxon>Euteleostomi</taxon>
        <taxon>Actinopterygii</taxon>
        <taxon>Neopterygii</taxon>
        <taxon>Teleostei</taxon>
        <taxon>Anguilliformes</taxon>
        <taxon>Anguillidae</taxon>
        <taxon>Anguilla</taxon>
    </lineage>
</organism>
<name>A0A0E9UKJ7_ANGAN</name>